<name>A0A8J3NVZ7_9ACTN</name>
<dbReference type="EMBL" id="BONG01000052">
    <property type="protein sequence ID" value="GIF92855.1"/>
    <property type="molecule type" value="Genomic_DNA"/>
</dbReference>
<protein>
    <submittedName>
        <fullName evidence="1">Uncharacterized protein</fullName>
    </submittedName>
</protein>
<gene>
    <name evidence="1" type="ORF">Cch02nite_62990</name>
</gene>
<organism evidence="1 2">
    <name type="scientific">Catellatospora chokoriensis</name>
    <dbReference type="NCBI Taxonomy" id="310353"/>
    <lineage>
        <taxon>Bacteria</taxon>
        <taxon>Bacillati</taxon>
        <taxon>Actinomycetota</taxon>
        <taxon>Actinomycetes</taxon>
        <taxon>Micromonosporales</taxon>
        <taxon>Micromonosporaceae</taxon>
        <taxon>Catellatospora</taxon>
    </lineage>
</organism>
<dbReference type="AlphaFoldDB" id="A0A8J3NVZ7"/>
<keyword evidence="2" id="KW-1185">Reference proteome</keyword>
<sequence>MNADAVKPAEDGDGIVLGVANVTGEAVTAAITGLDGQTAA</sequence>
<dbReference type="RefSeq" id="WP_275413968.1">
    <property type="nucleotide sequence ID" value="NZ_BAAALB010000019.1"/>
</dbReference>
<proteinExistence type="predicted"/>
<accession>A0A8J3NVZ7</accession>
<evidence type="ECO:0000313" key="1">
    <source>
        <dbReference type="EMBL" id="GIF92855.1"/>
    </source>
</evidence>
<comment type="caution">
    <text evidence="1">The sequence shown here is derived from an EMBL/GenBank/DDBJ whole genome shotgun (WGS) entry which is preliminary data.</text>
</comment>
<reference evidence="1 2" key="1">
    <citation type="submission" date="2021-01" db="EMBL/GenBank/DDBJ databases">
        <title>Whole genome shotgun sequence of Catellatospora chokoriensis NBRC 107358.</title>
        <authorList>
            <person name="Komaki H."/>
            <person name="Tamura T."/>
        </authorList>
    </citation>
    <scope>NUCLEOTIDE SEQUENCE [LARGE SCALE GENOMIC DNA]</scope>
    <source>
        <strain evidence="1 2">NBRC 107358</strain>
    </source>
</reference>
<dbReference type="Proteomes" id="UP000619293">
    <property type="component" value="Unassembled WGS sequence"/>
</dbReference>
<evidence type="ECO:0000313" key="2">
    <source>
        <dbReference type="Proteomes" id="UP000619293"/>
    </source>
</evidence>